<dbReference type="CDD" id="cd01169">
    <property type="entry name" value="HMPP_kinase"/>
    <property type="match status" value="1"/>
</dbReference>
<dbReference type="PANTHER" id="PTHR20858:SF17">
    <property type="entry name" value="HYDROXYMETHYLPYRIMIDINE_PHOSPHOMETHYLPYRIMIDINE KINASE THI20-RELATED"/>
    <property type="match status" value="1"/>
</dbReference>
<feature type="domain" description="Pyridoxamine kinase/Phosphomethylpyrimidine kinase" evidence="7">
    <location>
        <begin position="20"/>
        <end position="266"/>
    </location>
</feature>
<keyword evidence="6" id="KW-0067">ATP-binding</keyword>
<dbReference type="FunFam" id="3.40.1190.20:FF:000003">
    <property type="entry name" value="Phosphomethylpyrimidine kinase ThiD"/>
    <property type="match status" value="1"/>
</dbReference>
<organism evidence="8 9">
    <name type="scientific">Leptospira inadai serovar Lyme str. 10</name>
    <dbReference type="NCBI Taxonomy" id="1049790"/>
    <lineage>
        <taxon>Bacteria</taxon>
        <taxon>Pseudomonadati</taxon>
        <taxon>Spirochaetota</taxon>
        <taxon>Spirochaetia</taxon>
        <taxon>Leptospirales</taxon>
        <taxon>Leptospiraceae</taxon>
        <taxon>Leptospira</taxon>
    </lineage>
</organism>
<dbReference type="NCBIfam" id="TIGR00097">
    <property type="entry name" value="HMP-P_kinase"/>
    <property type="match status" value="1"/>
</dbReference>
<gene>
    <name evidence="8" type="primary">thiD</name>
    <name evidence="8" type="ORF">LEP1GSC047_1360</name>
</gene>
<dbReference type="Proteomes" id="UP000018719">
    <property type="component" value="Unassembled WGS sequence"/>
</dbReference>
<reference evidence="8 9" key="1">
    <citation type="submission" date="2013-05" db="EMBL/GenBank/DDBJ databases">
        <authorList>
            <person name="Harkins D.M."/>
            <person name="Durkin A.S."/>
            <person name="Brinkac L.M."/>
            <person name="Haft D.H."/>
            <person name="Selengut J.D."/>
            <person name="Sanka R."/>
            <person name="DePew J."/>
            <person name="Purushe J."/>
            <person name="Hartskeerl R.A."/>
            <person name="Ahmed A."/>
            <person name="van der Linden H."/>
            <person name="Goris M.G.A."/>
            <person name="Vinetz J.M."/>
            <person name="Sutton G.G."/>
            <person name="Nierman W.C."/>
            <person name="Fouts D.E."/>
        </authorList>
    </citation>
    <scope>NUCLEOTIDE SEQUENCE [LARGE SCALE GENOMIC DNA]</scope>
    <source>
        <strain evidence="8 9">10</strain>
    </source>
</reference>
<evidence type="ECO:0000313" key="9">
    <source>
        <dbReference type="Proteomes" id="UP000018719"/>
    </source>
</evidence>
<protein>
    <recommendedName>
        <fullName evidence="2">hydroxymethylpyrimidine kinase</fullName>
        <ecNumber evidence="2">2.7.1.49</ecNumber>
    </recommendedName>
</protein>
<dbReference type="PANTHER" id="PTHR20858">
    <property type="entry name" value="PHOSPHOMETHYLPYRIMIDINE KINASE"/>
    <property type="match status" value="1"/>
</dbReference>
<sequence>MALKSMSSDRPVILTVAGSDSGGGAGIQADLKTINAIGNFGTSALTCLTAQNPDGVSGILEVDPDFLEKQIRAIFSYFPVAAIKTGMLFSQPIISKLSALIREFKDSGNSFRLVVDPVMVATSGAKLLQDNAIESLIQELIPLADLITPNLDEANLLGIDRVSSLSEMQPAAESLSRKYGLNVLLKGGHLRNVNEAADVLSVPNGDTTFYSKPFVPNFYPHGTGCTYSSAIASYWAKGHSLSEAISLAKEFLHAAIEQAYSIGRSKTLNHNPKIY</sequence>
<dbReference type="GO" id="GO:0005524">
    <property type="term" value="F:ATP binding"/>
    <property type="evidence" value="ECO:0007669"/>
    <property type="project" value="UniProtKB-KW"/>
</dbReference>
<dbReference type="GO" id="GO:0008972">
    <property type="term" value="F:phosphomethylpyrimidine kinase activity"/>
    <property type="evidence" value="ECO:0007669"/>
    <property type="project" value="InterPro"/>
</dbReference>
<dbReference type="InterPro" id="IPR029056">
    <property type="entry name" value="Ribokinase-like"/>
</dbReference>
<evidence type="ECO:0000256" key="3">
    <source>
        <dbReference type="ARBA" id="ARBA00022679"/>
    </source>
</evidence>
<dbReference type="Pfam" id="PF08543">
    <property type="entry name" value="Phos_pyr_kin"/>
    <property type="match status" value="1"/>
</dbReference>
<dbReference type="RefSeq" id="WP_010416722.1">
    <property type="nucleotide sequence ID" value="NZ_AHMM02000025.1"/>
</dbReference>
<evidence type="ECO:0000256" key="5">
    <source>
        <dbReference type="ARBA" id="ARBA00022777"/>
    </source>
</evidence>
<keyword evidence="3 8" id="KW-0808">Transferase</keyword>
<evidence type="ECO:0000259" key="7">
    <source>
        <dbReference type="Pfam" id="PF08543"/>
    </source>
</evidence>
<keyword evidence="4" id="KW-0547">Nucleotide-binding</keyword>
<comment type="pathway">
    <text evidence="1">Cofactor biosynthesis; thiamine diphosphate biosynthesis.</text>
</comment>
<dbReference type="GO" id="GO:0005829">
    <property type="term" value="C:cytosol"/>
    <property type="evidence" value="ECO:0007669"/>
    <property type="project" value="TreeGrafter"/>
</dbReference>
<dbReference type="EMBL" id="AHMM02000025">
    <property type="protein sequence ID" value="EQA35470.1"/>
    <property type="molecule type" value="Genomic_DNA"/>
</dbReference>
<dbReference type="GO" id="GO:0009228">
    <property type="term" value="P:thiamine biosynthetic process"/>
    <property type="evidence" value="ECO:0007669"/>
    <property type="project" value="InterPro"/>
</dbReference>
<evidence type="ECO:0000313" key="8">
    <source>
        <dbReference type="EMBL" id="EQA35470.1"/>
    </source>
</evidence>
<dbReference type="InterPro" id="IPR004399">
    <property type="entry name" value="HMP/HMP-P_kinase_dom"/>
</dbReference>
<comment type="caution">
    <text evidence="8">The sequence shown here is derived from an EMBL/GenBank/DDBJ whole genome shotgun (WGS) entry which is preliminary data.</text>
</comment>
<evidence type="ECO:0000256" key="1">
    <source>
        <dbReference type="ARBA" id="ARBA00004948"/>
    </source>
</evidence>
<keyword evidence="5 8" id="KW-0418">Kinase</keyword>
<proteinExistence type="predicted"/>
<evidence type="ECO:0000256" key="4">
    <source>
        <dbReference type="ARBA" id="ARBA00022741"/>
    </source>
</evidence>
<dbReference type="AlphaFoldDB" id="V6HH57"/>
<dbReference type="InterPro" id="IPR013749">
    <property type="entry name" value="PM/HMP-P_kinase-1"/>
</dbReference>
<dbReference type="EC" id="2.7.1.49" evidence="2"/>
<dbReference type="SUPFAM" id="SSF53613">
    <property type="entry name" value="Ribokinase-like"/>
    <property type="match status" value="1"/>
</dbReference>
<name>V6HH57_9LEPT</name>
<accession>V6HH57</accession>
<dbReference type="GO" id="GO:0008902">
    <property type="term" value="F:hydroxymethylpyrimidine kinase activity"/>
    <property type="evidence" value="ECO:0007669"/>
    <property type="project" value="UniProtKB-EC"/>
</dbReference>
<dbReference type="Gene3D" id="3.40.1190.20">
    <property type="match status" value="1"/>
</dbReference>
<evidence type="ECO:0000256" key="6">
    <source>
        <dbReference type="ARBA" id="ARBA00022840"/>
    </source>
</evidence>
<evidence type="ECO:0000256" key="2">
    <source>
        <dbReference type="ARBA" id="ARBA00012135"/>
    </source>
</evidence>
<dbReference type="STRING" id="1049790.LEP1GSC047_1360"/>